<dbReference type="InterPro" id="IPR013783">
    <property type="entry name" value="Ig-like_fold"/>
</dbReference>
<gene>
    <name evidence="1" type="ORF">N177_0941</name>
</gene>
<keyword evidence="2" id="KW-1185">Reference proteome</keyword>
<dbReference type="PATRIC" id="fig|631454.5.peg.928"/>
<dbReference type="Pfam" id="PF05751">
    <property type="entry name" value="FixH"/>
    <property type="match status" value="1"/>
</dbReference>
<evidence type="ECO:0000313" key="2">
    <source>
        <dbReference type="Proteomes" id="UP000017819"/>
    </source>
</evidence>
<reference evidence="1 2" key="1">
    <citation type="journal article" date="2014" name="Genome Announc.">
        <title>Draft Genome Sequence of Lutibaculum baratangense Strain AMV1T, Isolated from a Mud Volcano in Andamans, India.</title>
        <authorList>
            <person name="Singh A."/>
            <person name="Sreenivas A."/>
            <person name="Sathyanarayana Reddy G."/>
            <person name="Pinnaka A.K."/>
            <person name="Shivaji S."/>
        </authorList>
    </citation>
    <scope>NUCLEOTIDE SEQUENCE [LARGE SCALE GENOMIC DNA]</scope>
    <source>
        <strain evidence="1 2">AMV1</strain>
    </source>
</reference>
<proteinExistence type="predicted"/>
<protein>
    <recommendedName>
        <fullName evidence="3">Type cbb3 cytochrome oxidase biogenesis protein CcoH</fullName>
    </recommendedName>
</protein>
<accession>V4RK76</accession>
<dbReference type="eggNOG" id="COG5456">
    <property type="taxonomic scope" value="Bacteria"/>
</dbReference>
<sequence length="145" mass="15772">MGFFAVIFLANGALVYLAMASWNGVETGSAYKDGAHFPKEIAAAEAQAERGWHVAADLARSGDGATIDVSLRDRDGRPLPGLTVTARLERPSHDRADTSLVLSETEAGRYVGRFAALESGKWHLRLDAGRGEERLYRSLNRLSLE</sequence>
<comment type="caution">
    <text evidence="1">The sequence shown here is derived from an EMBL/GenBank/DDBJ whole genome shotgun (WGS) entry which is preliminary data.</text>
</comment>
<dbReference type="InterPro" id="IPR008620">
    <property type="entry name" value="FixH"/>
</dbReference>
<evidence type="ECO:0000313" key="1">
    <source>
        <dbReference type="EMBL" id="ESR26441.1"/>
    </source>
</evidence>
<dbReference type="STRING" id="631454.N177_0941"/>
<organism evidence="1 2">
    <name type="scientific">Lutibaculum baratangense AMV1</name>
    <dbReference type="NCBI Taxonomy" id="631454"/>
    <lineage>
        <taxon>Bacteria</taxon>
        <taxon>Pseudomonadati</taxon>
        <taxon>Pseudomonadota</taxon>
        <taxon>Alphaproteobacteria</taxon>
        <taxon>Hyphomicrobiales</taxon>
        <taxon>Tepidamorphaceae</taxon>
        <taxon>Lutibaculum</taxon>
    </lineage>
</organism>
<dbReference type="AlphaFoldDB" id="V4RK76"/>
<evidence type="ECO:0008006" key="3">
    <source>
        <dbReference type="Google" id="ProtNLM"/>
    </source>
</evidence>
<dbReference type="Gene3D" id="2.60.40.10">
    <property type="entry name" value="Immunoglobulins"/>
    <property type="match status" value="1"/>
</dbReference>
<dbReference type="Proteomes" id="UP000017819">
    <property type="component" value="Unassembled WGS sequence"/>
</dbReference>
<dbReference type="EMBL" id="AWXZ01000015">
    <property type="protein sequence ID" value="ESR26441.1"/>
    <property type="molecule type" value="Genomic_DNA"/>
</dbReference>
<name>V4RK76_9HYPH</name>